<evidence type="ECO:0000256" key="1">
    <source>
        <dbReference type="ARBA" id="ARBA00000707"/>
    </source>
</evidence>
<dbReference type="InterPro" id="IPR001394">
    <property type="entry name" value="Peptidase_C19_UCH"/>
</dbReference>
<organism evidence="4 5">
    <name type="scientific">Bugula neritina</name>
    <name type="common">Brown bryozoan</name>
    <name type="synonym">Sertularia neritina</name>
    <dbReference type="NCBI Taxonomy" id="10212"/>
    <lineage>
        <taxon>Eukaryota</taxon>
        <taxon>Metazoa</taxon>
        <taxon>Spiralia</taxon>
        <taxon>Lophotrochozoa</taxon>
        <taxon>Bryozoa</taxon>
        <taxon>Gymnolaemata</taxon>
        <taxon>Cheilostomatida</taxon>
        <taxon>Flustrina</taxon>
        <taxon>Buguloidea</taxon>
        <taxon>Bugulidae</taxon>
        <taxon>Bugula</taxon>
    </lineage>
</organism>
<dbReference type="Gene3D" id="3.90.70.10">
    <property type="entry name" value="Cysteine proteinases"/>
    <property type="match status" value="1"/>
</dbReference>
<protein>
    <recommendedName>
        <fullName evidence="2">ubiquitinyl hydrolase 1</fullName>
        <ecNumber evidence="2">3.4.19.12</ecNumber>
    </recommendedName>
</protein>
<feature type="domain" description="USP" evidence="3">
    <location>
        <begin position="1"/>
        <end position="158"/>
    </location>
</feature>
<dbReference type="GO" id="GO:0004843">
    <property type="term" value="F:cysteine-type deubiquitinase activity"/>
    <property type="evidence" value="ECO:0007669"/>
    <property type="project" value="UniProtKB-EC"/>
</dbReference>
<keyword evidence="5" id="KW-1185">Reference proteome</keyword>
<dbReference type="GO" id="GO:0016579">
    <property type="term" value="P:protein deubiquitination"/>
    <property type="evidence" value="ECO:0007669"/>
    <property type="project" value="InterPro"/>
</dbReference>
<dbReference type="InterPro" id="IPR028889">
    <property type="entry name" value="USP"/>
</dbReference>
<dbReference type="AlphaFoldDB" id="A0A7J7K4U0"/>
<reference evidence="4" key="1">
    <citation type="submission" date="2020-06" db="EMBL/GenBank/DDBJ databases">
        <title>Draft genome of Bugula neritina, a colonial animal packing powerful symbionts and potential medicines.</title>
        <authorList>
            <person name="Rayko M."/>
        </authorList>
    </citation>
    <scope>NUCLEOTIDE SEQUENCE [LARGE SCALE GENOMIC DNA]</scope>
    <source>
        <strain evidence="4">Kwan_BN1</strain>
    </source>
</reference>
<evidence type="ECO:0000313" key="5">
    <source>
        <dbReference type="Proteomes" id="UP000593567"/>
    </source>
</evidence>
<evidence type="ECO:0000259" key="3">
    <source>
        <dbReference type="PROSITE" id="PS50235"/>
    </source>
</evidence>
<dbReference type="PANTHER" id="PTHR21646">
    <property type="entry name" value="UBIQUITIN CARBOXYL-TERMINAL HYDROLASE"/>
    <property type="match status" value="1"/>
</dbReference>
<dbReference type="Pfam" id="PF00443">
    <property type="entry name" value="UCH"/>
    <property type="match status" value="1"/>
</dbReference>
<gene>
    <name evidence="4" type="ORF">EB796_008499</name>
</gene>
<comment type="caution">
    <text evidence="4">The sequence shown here is derived from an EMBL/GenBank/DDBJ whole genome shotgun (WGS) entry which is preliminary data.</text>
</comment>
<dbReference type="EMBL" id="VXIV02001434">
    <property type="protein sequence ID" value="KAF6033193.1"/>
    <property type="molecule type" value="Genomic_DNA"/>
</dbReference>
<dbReference type="InterPro" id="IPR038765">
    <property type="entry name" value="Papain-like_cys_pep_sf"/>
</dbReference>
<dbReference type="SUPFAM" id="SSF54001">
    <property type="entry name" value="Cysteine proteinases"/>
    <property type="match status" value="1"/>
</dbReference>
<dbReference type="OrthoDB" id="21192at2759"/>
<dbReference type="PANTHER" id="PTHR21646:SF19">
    <property type="entry name" value="UBIQUITIN CARBOXYL-TERMINAL HYDROLASE 3"/>
    <property type="match status" value="1"/>
</dbReference>
<comment type="catalytic activity">
    <reaction evidence="1">
        <text>Thiol-dependent hydrolysis of ester, thioester, amide, peptide and isopeptide bonds formed by the C-terminal Gly of ubiquitin (a 76-residue protein attached to proteins as an intracellular targeting signal).</text>
        <dbReference type="EC" id="3.4.19.12"/>
    </reaction>
</comment>
<evidence type="ECO:0000256" key="2">
    <source>
        <dbReference type="ARBA" id="ARBA00012759"/>
    </source>
</evidence>
<dbReference type="PROSITE" id="PS50235">
    <property type="entry name" value="USP_3"/>
    <property type="match status" value="1"/>
</dbReference>
<dbReference type="Proteomes" id="UP000593567">
    <property type="component" value="Unassembled WGS sequence"/>
</dbReference>
<evidence type="ECO:0000313" key="4">
    <source>
        <dbReference type="EMBL" id="KAF6033193.1"/>
    </source>
</evidence>
<accession>A0A7J7K4U0</accession>
<name>A0A7J7K4U0_BUGNE</name>
<sequence>MPYYNHSTIYQSFPNTYRSYPPLTKCRLLVEEFRKTLVELRRSKTALSPASLFAVIWKVVPNFRGYQQQDAHEFMRYLLDRLHQELLTLLPAGSFTLPRNSLTGVKNSVVTAIFGGVLQIVKPKPTSNTRRRYYPTSYTLYYSRLSTEFHRHRGARRL</sequence>
<dbReference type="InterPro" id="IPR050185">
    <property type="entry name" value="Ub_carboxyl-term_hydrolase"/>
</dbReference>
<proteinExistence type="predicted"/>
<dbReference type="EC" id="3.4.19.12" evidence="2"/>